<feature type="region of interest" description="Disordered" evidence="1">
    <location>
        <begin position="26"/>
        <end position="58"/>
    </location>
</feature>
<sequence length="67" mass="7525">MATQTNRLSLAAPIMRPIRRHTLCQSTKPKPCCAPRRTKGKGLTSSVLKTKRAKSKSTCMRRKILMV</sequence>
<proteinExistence type="predicted"/>
<evidence type="ECO:0000256" key="1">
    <source>
        <dbReference type="SAM" id="MobiDB-lite"/>
    </source>
</evidence>
<gene>
    <name evidence="2" type="ORF">ERS013200_00567</name>
</gene>
<evidence type="ECO:0000313" key="3">
    <source>
        <dbReference type="Proteomes" id="UP000041770"/>
    </source>
</evidence>
<evidence type="ECO:0000313" key="2">
    <source>
        <dbReference type="EMBL" id="CSC09572.1"/>
    </source>
</evidence>
<protein>
    <submittedName>
        <fullName evidence="2">Uncharacterized protein</fullName>
    </submittedName>
</protein>
<feature type="compositionally biased region" description="Basic residues" evidence="1">
    <location>
        <begin position="49"/>
        <end position="58"/>
    </location>
</feature>
<dbReference type="AlphaFoldDB" id="A0A655XE22"/>
<dbReference type="Proteomes" id="UP000041770">
    <property type="component" value="Unassembled WGS sequence"/>
</dbReference>
<reference evidence="2 3" key="1">
    <citation type="submission" date="2015-07" db="EMBL/GenBank/DDBJ databases">
        <authorList>
            <consortium name="Pathogen Informatics"/>
        </authorList>
    </citation>
    <scope>NUCLEOTIDE SEQUENCE [LARGE SCALE GENOMIC DNA]</scope>
    <source>
        <strain evidence="2 3">A316</strain>
    </source>
</reference>
<name>A0A655XE22_VIBCL</name>
<accession>A0A655XE22</accession>
<dbReference type="EMBL" id="CWQY01000002">
    <property type="protein sequence ID" value="CSC09572.1"/>
    <property type="molecule type" value="Genomic_DNA"/>
</dbReference>
<organism evidence="2 3">
    <name type="scientific">Vibrio cholerae</name>
    <dbReference type="NCBI Taxonomy" id="666"/>
    <lineage>
        <taxon>Bacteria</taxon>
        <taxon>Pseudomonadati</taxon>
        <taxon>Pseudomonadota</taxon>
        <taxon>Gammaproteobacteria</taxon>
        <taxon>Vibrionales</taxon>
        <taxon>Vibrionaceae</taxon>
        <taxon>Vibrio</taxon>
    </lineage>
</organism>